<dbReference type="Pfam" id="PF07722">
    <property type="entry name" value="Peptidase_C26"/>
    <property type="match status" value="1"/>
</dbReference>
<dbReference type="GO" id="GO:0033969">
    <property type="term" value="F:gamma-glutamyl-gamma-aminobutyrate hydrolase activity"/>
    <property type="evidence" value="ECO:0007669"/>
    <property type="project" value="TreeGrafter"/>
</dbReference>
<dbReference type="PANTHER" id="PTHR43235">
    <property type="entry name" value="GLUTAMINE AMIDOTRANSFERASE PB2B2.05-RELATED"/>
    <property type="match status" value="1"/>
</dbReference>
<protein>
    <submittedName>
        <fullName evidence="1">Gamma-glutamyl-gamma-aminobutyrate hydrolase family protein</fullName>
    </submittedName>
</protein>
<dbReference type="Proteomes" id="UP000316626">
    <property type="component" value="Unassembled WGS sequence"/>
</dbReference>
<name>A0A544TV22_9BACI</name>
<keyword evidence="2" id="KW-1185">Reference proteome</keyword>
<dbReference type="OrthoDB" id="9813383at2"/>
<sequence>MKPVIGISSNLKEQVLSVSMDNIHAVMEFGGVPIVLPNMEEIESIAETIDGLLLTGGGDIDPTLFGEEPHEGLGSITPERDAFEIAVIHRMMQLNKPILGICRGAQILNIAVGGDMYQDIHTQIEDKLLQHTQQAPRWHASHYVQVTKGTVLSEIVQVEKMKVNSFHHQALRDIPSDFVVSAVASDGIIEAIESKNHTFVMGVQWHPESLMLKNDLASSHILKAFIDACKK</sequence>
<dbReference type="AlphaFoldDB" id="A0A544TV22"/>
<dbReference type="Gene3D" id="3.40.50.880">
    <property type="match status" value="1"/>
</dbReference>
<reference evidence="1 2" key="1">
    <citation type="submission" date="2019-06" db="EMBL/GenBank/DDBJ databases">
        <title>Psychrobacillus vulpis sp. nov., a new species isolated from feces of a red fox that inhabits in The Tablas de Daimiel Natural Park, Albacete, Spain.</title>
        <authorList>
            <person name="Rodriguez M."/>
            <person name="Reina J.C."/>
            <person name="Bejar V."/>
            <person name="Llamas I."/>
        </authorList>
    </citation>
    <scope>NUCLEOTIDE SEQUENCE [LARGE SCALE GENOMIC DNA]</scope>
    <source>
        <strain evidence="1 2">Z8</strain>
    </source>
</reference>
<dbReference type="InterPro" id="IPR011697">
    <property type="entry name" value="Peptidase_C26"/>
</dbReference>
<dbReference type="PANTHER" id="PTHR43235:SF1">
    <property type="entry name" value="GLUTAMINE AMIDOTRANSFERASE PB2B2.05-RELATED"/>
    <property type="match status" value="1"/>
</dbReference>
<keyword evidence="1" id="KW-0378">Hydrolase</keyword>
<dbReference type="GO" id="GO:0005829">
    <property type="term" value="C:cytosol"/>
    <property type="evidence" value="ECO:0007669"/>
    <property type="project" value="TreeGrafter"/>
</dbReference>
<dbReference type="SUPFAM" id="SSF52317">
    <property type="entry name" value="Class I glutamine amidotransferase-like"/>
    <property type="match status" value="1"/>
</dbReference>
<dbReference type="EMBL" id="VDGI01000002">
    <property type="protein sequence ID" value="TQR21280.1"/>
    <property type="molecule type" value="Genomic_DNA"/>
</dbReference>
<dbReference type="CDD" id="cd01745">
    <property type="entry name" value="GATase1_2"/>
    <property type="match status" value="1"/>
</dbReference>
<dbReference type="GO" id="GO:0006598">
    <property type="term" value="P:polyamine catabolic process"/>
    <property type="evidence" value="ECO:0007669"/>
    <property type="project" value="TreeGrafter"/>
</dbReference>
<dbReference type="FunFam" id="3.40.50.880:FF:000030">
    <property type="entry name" value="Gamma-glutamyl-gamma-aminobutyrate hydrolase PuuD"/>
    <property type="match status" value="1"/>
</dbReference>
<evidence type="ECO:0000313" key="1">
    <source>
        <dbReference type="EMBL" id="TQR21280.1"/>
    </source>
</evidence>
<dbReference type="InterPro" id="IPR044668">
    <property type="entry name" value="PuuD-like"/>
</dbReference>
<organism evidence="1 2">
    <name type="scientific">Psychrobacillus vulpis</name>
    <dbReference type="NCBI Taxonomy" id="2325572"/>
    <lineage>
        <taxon>Bacteria</taxon>
        <taxon>Bacillati</taxon>
        <taxon>Bacillota</taxon>
        <taxon>Bacilli</taxon>
        <taxon>Bacillales</taxon>
        <taxon>Bacillaceae</taxon>
        <taxon>Psychrobacillus</taxon>
    </lineage>
</organism>
<proteinExistence type="predicted"/>
<dbReference type="PROSITE" id="PS51273">
    <property type="entry name" value="GATASE_TYPE_1"/>
    <property type="match status" value="1"/>
</dbReference>
<evidence type="ECO:0000313" key="2">
    <source>
        <dbReference type="Proteomes" id="UP000316626"/>
    </source>
</evidence>
<dbReference type="InterPro" id="IPR029062">
    <property type="entry name" value="Class_I_gatase-like"/>
</dbReference>
<dbReference type="RefSeq" id="WP_142641171.1">
    <property type="nucleotide sequence ID" value="NZ_VDGI01000002.1"/>
</dbReference>
<gene>
    <name evidence="1" type="ORF">FG384_03475</name>
</gene>
<accession>A0A544TV22</accession>
<comment type="caution">
    <text evidence="1">The sequence shown here is derived from an EMBL/GenBank/DDBJ whole genome shotgun (WGS) entry which is preliminary data.</text>
</comment>